<evidence type="ECO:0000313" key="2">
    <source>
        <dbReference type="Proteomes" id="UP000579647"/>
    </source>
</evidence>
<evidence type="ECO:0000313" key="1">
    <source>
        <dbReference type="EMBL" id="MBB5490435.1"/>
    </source>
</evidence>
<protein>
    <submittedName>
        <fullName evidence="1">Uncharacterized protein</fullName>
    </submittedName>
</protein>
<dbReference type="AlphaFoldDB" id="A0A840WEP8"/>
<accession>A0A840WEP8</accession>
<reference evidence="1 2" key="1">
    <citation type="submission" date="2020-08" db="EMBL/GenBank/DDBJ databases">
        <title>Sequencing the genomes of 1000 actinobacteria strains.</title>
        <authorList>
            <person name="Klenk H.-P."/>
        </authorList>
    </citation>
    <scope>NUCLEOTIDE SEQUENCE [LARGE SCALE GENOMIC DNA]</scope>
    <source>
        <strain evidence="1 2">DSM 44598</strain>
    </source>
</reference>
<keyword evidence="2" id="KW-1185">Reference proteome</keyword>
<organism evidence="1 2">
    <name type="scientific">Nocardiopsis metallicus</name>
    <dbReference type="NCBI Taxonomy" id="179819"/>
    <lineage>
        <taxon>Bacteria</taxon>
        <taxon>Bacillati</taxon>
        <taxon>Actinomycetota</taxon>
        <taxon>Actinomycetes</taxon>
        <taxon>Streptosporangiales</taxon>
        <taxon>Nocardiopsidaceae</taxon>
        <taxon>Nocardiopsis</taxon>
    </lineage>
</organism>
<sequence>MWVHGRVELAGVPGGRGWRWYTAPLSEWDGRPPPSG</sequence>
<gene>
    <name evidence="1" type="ORF">HNR07_001572</name>
</gene>
<dbReference type="Proteomes" id="UP000579647">
    <property type="component" value="Unassembled WGS sequence"/>
</dbReference>
<name>A0A840WEP8_9ACTN</name>
<proteinExistence type="predicted"/>
<comment type="caution">
    <text evidence="1">The sequence shown here is derived from an EMBL/GenBank/DDBJ whole genome shotgun (WGS) entry which is preliminary data.</text>
</comment>
<dbReference type="EMBL" id="JACHDO010000001">
    <property type="protein sequence ID" value="MBB5490435.1"/>
    <property type="molecule type" value="Genomic_DNA"/>
</dbReference>